<feature type="region of interest" description="Disordered" evidence="1">
    <location>
        <begin position="1"/>
        <end position="281"/>
    </location>
</feature>
<dbReference type="Proteomes" id="UP001152759">
    <property type="component" value="Chromosome 9"/>
</dbReference>
<gene>
    <name evidence="2" type="ORF">BEMITA_LOCUS14094</name>
</gene>
<organism evidence="2 3">
    <name type="scientific">Bemisia tabaci</name>
    <name type="common">Sweetpotato whitefly</name>
    <name type="synonym">Aleurodes tabaci</name>
    <dbReference type="NCBI Taxonomy" id="7038"/>
    <lineage>
        <taxon>Eukaryota</taxon>
        <taxon>Metazoa</taxon>
        <taxon>Ecdysozoa</taxon>
        <taxon>Arthropoda</taxon>
        <taxon>Hexapoda</taxon>
        <taxon>Insecta</taxon>
        <taxon>Pterygota</taxon>
        <taxon>Neoptera</taxon>
        <taxon>Paraneoptera</taxon>
        <taxon>Hemiptera</taxon>
        <taxon>Sternorrhyncha</taxon>
        <taxon>Aleyrodoidea</taxon>
        <taxon>Aleyrodidae</taxon>
        <taxon>Aleyrodinae</taxon>
        <taxon>Bemisia</taxon>
    </lineage>
</organism>
<name>A0A9P0F834_BEMTA</name>
<accession>A0A9P0F834</accession>
<feature type="compositionally biased region" description="Basic and acidic residues" evidence="1">
    <location>
        <begin position="230"/>
        <end position="249"/>
    </location>
</feature>
<evidence type="ECO:0000313" key="2">
    <source>
        <dbReference type="EMBL" id="CAH0395974.1"/>
    </source>
</evidence>
<evidence type="ECO:0000256" key="1">
    <source>
        <dbReference type="SAM" id="MobiDB-lite"/>
    </source>
</evidence>
<feature type="compositionally biased region" description="Basic and acidic residues" evidence="1">
    <location>
        <begin position="8"/>
        <end position="89"/>
    </location>
</feature>
<dbReference type="EMBL" id="OU963870">
    <property type="protein sequence ID" value="CAH0395974.1"/>
    <property type="molecule type" value="Genomic_DNA"/>
</dbReference>
<dbReference type="AlphaFoldDB" id="A0A9P0F834"/>
<evidence type="ECO:0000313" key="3">
    <source>
        <dbReference type="Proteomes" id="UP001152759"/>
    </source>
</evidence>
<keyword evidence="3" id="KW-1185">Reference proteome</keyword>
<reference evidence="2" key="1">
    <citation type="submission" date="2021-12" db="EMBL/GenBank/DDBJ databases">
        <authorList>
            <person name="King R."/>
        </authorList>
    </citation>
    <scope>NUCLEOTIDE SEQUENCE</scope>
</reference>
<proteinExistence type="predicted"/>
<protein>
    <submittedName>
        <fullName evidence="2">Uncharacterized protein</fullName>
    </submittedName>
</protein>
<sequence length="302" mass="32832">MPPGRSTFRLDTDKPKVNEPNTEKAYIDEPSTDKANIDEPSTDKANIDEPSTDKANIDEPSTDKANIDESSTDKADIDEPSTDKAKIDESSTDIANIGEPDTDKANIDEPNTDKANIDESSTDKADIDEPSTDKANIDEPNTDKAKIDEPDTDKSNIDEQITDDVSATDENGTLIGRLTTRAPKEKQTKSESNSSNGGCTGGFKKMMSGIFQRTNSKRMLKQKSIVNSASKKDLQRKDSYIKSMQERNRSKSLRGSGSRSINLSQNESATGGGSVNNGNPRNVHGNINAKLCINIFDNLPTV</sequence>
<feature type="compositionally biased region" description="Basic and acidic residues" evidence="1">
    <location>
        <begin position="101"/>
        <end position="157"/>
    </location>
</feature>